<evidence type="ECO:0000313" key="2">
    <source>
        <dbReference type="EMBL" id="VDP89936.1"/>
    </source>
</evidence>
<evidence type="ECO:0000313" key="4">
    <source>
        <dbReference type="WBParaSite" id="ECPE_0001270001-mRNA-1"/>
    </source>
</evidence>
<organism evidence="4">
    <name type="scientific">Echinostoma caproni</name>
    <dbReference type="NCBI Taxonomy" id="27848"/>
    <lineage>
        <taxon>Eukaryota</taxon>
        <taxon>Metazoa</taxon>
        <taxon>Spiralia</taxon>
        <taxon>Lophotrochozoa</taxon>
        <taxon>Platyhelminthes</taxon>
        <taxon>Trematoda</taxon>
        <taxon>Digenea</taxon>
        <taxon>Plagiorchiida</taxon>
        <taxon>Echinostomata</taxon>
        <taxon>Echinostomatoidea</taxon>
        <taxon>Echinostomatidae</taxon>
        <taxon>Echinostoma</taxon>
    </lineage>
</organism>
<name>A0A183B0C9_9TREM</name>
<dbReference type="EMBL" id="UZAN01053360">
    <property type="protein sequence ID" value="VDP89936.1"/>
    <property type="molecule type" value="Genomic_DNA"/>
</dbReference>
<reference evidence="4" key="1">
    <citation type="submission" date="2016-06" db="UniProtKB">
        <authorList>
            <consortium name="WormBaseParasite"/>
        </authorList>
    </citation>
    <scope>IDENTIFICATION</scope>
</reference>
<dbReference type="AlphaFoldDB" id="A0A183B0C9"/>
<feature type="region of interest" description="Disordered" evidence="1">
    <location>
        <begin position="24"/>
        <end position="61"/>
    </location>
</feature>
<evidence type="ECO:0000313" key="3">
    <source>
        <dbReference type="Proteomes" id="UP000272942"/>
    </source>
</evidence>
<protein>
    <submittedName>
        <fullName evidence="2 4">Uncharacterized protein</fullName>
    </submittedName>
</protein>
<keyword evidence="3" id="KW-1185">Reference proteome</keyword>
<evidence type="ECO:0000256" key="1">
    <source>
        <dbReference type="SAM" id="MobiDB-lite"/>
    </source>
</evidence>
<dbReference type="Proteomes" id="UP000272942">
    <property type="component" value="Unassembled WGS sequence"/>
</dbReference>
<sequence length="149" mass="16052">MVTRRHSSAEVHANVHLTLAAGKQRVGESQNASTSHGVLSTVSTPSSVNRRPSDTAKRGRRFFPTKTNSMFIGSTFTGRPDSSTVERGVGGIVINTDSGAQSRRNVSDKVAEALCRAPVSLSSSTEAFHRSTASPKKTELIEDMWRIPL</sequence>
<reference evidence="2 3" key="2">
    <citation type="submission" date="2018-11" db="EMBL/GenBank/DDBJ databases">
        <authorList>
            <consortium name="Pathogen Informatics"/>
        </authorList>
    </citation>
    <scope>NUCLEOTIDE SEQUENCE [LARGE SCALE GENOMIC DNA]</scope>
    <source>
        <strain evidence="2 3">Egypt</strain>
    </source>
</reference>
<accession>A0A183B0C9</accession>
<dbReference type="WBParaSite" id="ECPE_0001270001-mRNA-1">
    <property type="protein sequence ID" value="ECPE_0001270001-mRNA-1"/>
    <property type="gene ID" value="ECPE_0001270001"/>
</dbReference>
<feature type="compositionally biased region" description="Polar residues" evidence="1">
    <location>
        <begin position="27"/>
        <end position="50"/>
    </location>
</feature>
<gene>
    <name evidence="2" type="ORF">ECPE_LOCUS12664</name>
</gene>
<proteinExistence type="predicted"/>